<name>A0A1J5RZ95_9ZZZZ</name>
<protein>
    <submittedName>
        <fullName evidence="1">Uncharacterized protein</fullName>
    </submittedName>
</protein>
<accession>A0A1J5RZ95</accession>
<organism evidence="1">
    <name type="scientific">mine drainage metagenome</name>
    <dbReference type="NCBI Taxonomy" id="410659"/>
    <lineage>
        <taxon>unclassified sequences</taxon>
        <taxon>metagenomes</taxon>
        <taxon>ecological metagenomes</taxon>
    </lineage>
</organism>
<evidence type="ECO:0000313" key="1">
    <source>
        <dbReference type="EMBL" id="OIQ97380.1"/>
    </source>
</evidence>
<reference evidence="1" key="1">
    <citation type="submission" date="2016-10" db="EMBL/GenBank/DDBJ databases">
        <title>Sequence of Gallionella enrichment culture.</title>
        <authorList>
            <person name="Poehlein A."/>
            <person name="Muehling M."/>
            <person name="Daniel R."/>
        </authorList>
    </citation>
    <scope>NUCLEOTIDE SEQUENCE</scope>
</reference>
<gene>
    <name evidence="1" type="ORF">GALL_206400</name>
</gene>
<dbReference type="AlphaFoldDB" id="A0A1J5RZ95"/>
<dbReference type="EMBL" id="MLJW01000134">
    <property type="protein sequence ID" value="OIQ97380.1"/>
    <property type="molecule type" value="Genomic_DNA"/>
</dbReference>
<sequence length="144" mass="17496">MFEKKQNFIRLNLTAMNYVKINQTELHLEHELWSKELTYWRDEIKVLEKYLTGLDHKKLPLGAGAEVEHFQNQFIRNRDVVHDLRHEVANHEHLMSEIERSHSNEEFQEKLLDVHSGLREKVNTGRKIYYELKDEFRNWLAERL</sequence>
<proteinExistence type="predicted"/>
<comment type="caution">
    <text evidence="1">The sequence shown here is derived from an EMBL/GenBank/DDBJ whole genome shotgun (WGS) entry which is preliminary data.</text>
</comment>